<evidence type="ECO:0000313" key="5">
    <source>
        <dbReference type="EMBL" id="CBA61598.1"/>
    </source>
</evidence>
<dbReference type="AlphaFoldDB" id="A0A0H3N4Z5"/>
<dbReference type="SUPFAM" id="SSF46785">
    <property type="entry name" value="Winged helix' DNA-binding domain"/>
    <property type="match status" value="1"/>
</dbReference>
<dbReference type="Proteomes" id="UP000002068">
    <property type="component" value="Chromosome"/>
</dbReference>
<accession>A0A0H3N4Z5</accession>
<evidence type="ECO:0000313" key="6">
    <source>
        <dbReference type="Proteomes" id="UP000002068"/>
    </source>
</evidence>
<protein>
    <submittedName>
        <fullName evidence="5">GntR-family transcriptional regulator</fullName>
    </submittedName>
</protein>
<gene>
    <name evidence="5" type="ordered locus">CD196_0837</name>
</gene>
<dbReference type="GO" id="GO:0003700">
    <property type="term" value="F:DNA-binding transcription factor activity"/>
    <property type="evidence" value="ECO:0007669"/>
    <property type="project" value="InterPro"/>
</dbReference>
<name>A0A0H3N4Z5_CLODC</name>
<evidence type="ECO:0000256" key="1">
    <source>
        <dbReference type="ARBA" id="ARBA00023015"/>
    </source>
</evidence>
<dbReference type="InterPro" id="IPR011711">
    <property type="entry name" value="GntR_C"/>
</dbReference>
<dbReference type="CDD" id="cd07377">
    <property type="entry name" value="WHTH_GntR"/>
    <property type="match status" value="1"/>
</dbReference>
<keyword evidence="1" id="KW-0805">Transcription regulation</keyword>
<evidence type="ECO:0000256" key="2">
    <source>
        <dbReference type="ARBA" id="ARBA00023125"/>
    </source>
</evidence>
<organism evidence="5 6">
    <name type="scientific">Clostridioides difficile (strain CD196)</name>
    <name type="common">Peptoclostridium difficile</name>
    <dbReference type="NCBI Taxonomy" id="645462"/>
    <lineage>
        <taxon>Bacteria</taxon>
        <taxon>Bacillati</taxon>
        <taxon>Bacillota</taxon>
        <taxon>Clostridia</taxon>
        <taxon>Peptostreptococcales</taxon>
        <taxon>Peptostreptococcaceae</taxon>
        <taxon>Clostridioides</taxon>
    </lineage>
</organism>
<sequence>MEERLMKVDPLTTQVYDYISKKIQNGEYEANQRITESEICKSIGVSRTPAREALTRLAGENLLEKIPNKGFVVKEFQEKEKLDTYSVIGVLDALAGSSALQNLTESDLVKMEELTEMMAVSIKYKNYNSYLKLSNEFHDIYITKSDNQVLVNLLNSLRYNFMSKSYTSDNEDELYKMLTYSNNQHIEVVKFMRENDLENVERVLREHWKTIPIAEMKKEKLL</sequence>
<dbReference type="PROSITE" id="PS50949">
    <property type="entry name" value="HTH_GNTR"/>
    <property type="match status" value="1"/>
</dbReference>
<dbReference type="Pfam" id="PF00392">
    <property type="entry name" value="GntR"/>
    <property type="match status" value="1"/>
</dbReference>
<dbReference type="InterPro" id="IPR000524">
    <property type="entry name" value="Tscrpt_reg_HTH_GntR"/>
</dbReference>
<dbReference type="InterPro" id="IPR008920">
    <property type="entry name" value="TF_FadR/GntR_C"/>
</dbReference>
<feature type="domain" description="HTH gntR-type" evidence="4">
    <location>
        <begin position="9"/>
        <end position="76"/>
    </location>
</feature>
<dbReference type="EMBL" id="FN538970">
    <property type="protein sequence ID" value="CBA61598.1"/>
    <property type="molecule type" value="Genomic_DNA"/>
</dbReference>
<dbReference type="SMART" id="SM00345">
    <property type="entry name" value="HTH_GNTR"/>
    <property type="match status" value="1"/>
</dbReference>
<reference evidence="5 6" key="1">
    <citation type="journal article" date="2009" name="Genome Biol.">
        <title>Comparative genome and phenotypic analysis of Clostridium difficile 027 strains provides insight into the evolution of a hypervirulent bacterium.</title>
        <authorList>
            <person name="Stabler R.A."/>
            <person name="He M."/>
            <person name="Dawson L."/>
            <person name="Martin M."/>
            <person name="Valiente E."/>
            <person name="Corton C."/>
            <person name="Lawley T.D."/>
            <person name="Sebaihia M."/>
            <person name="Quail M.A."/>
            <person name="Rose G."/>
            <person name="Gerding D.N."/>
            <person name="Gibert M."/>
            <person name="Popoff M.R."/>
            <person name="Parkhill J."/>
            <person name="Dougan G."/>
            <person name="Wren B.W."/>
        </authorList>
    </citation>
    <scope>NUCLEOTIDE SEQUENCE [LARGE SCALE GENOMIC DNA]</scope>
    <source>
        <strain evidence="5 6">CD196</strain>
    </source>
</reference>
<keyword evidence="3" id="KW-0804">Transcription</keyword>
<dbReference type="InterPro" id="IPR036388">
    <property type="entry name" value="WH-like_DNA-bd_sf"/>
</dbReference>
<dbReference type="GO" id="GO:0003677">
    <property type="term" value="F:DNA binding"/>
    <property type="evidence" value="ECO:0007669"/>
    <property type="project" value="UniProtKB-KW"/>
</dbReference>
<dbReference type="PANTHER" id="PTHR43537:SF24">
    <property type="entry name" value="GLUCONATE OPERON TRANSCRIPTIONAL REPRESSOR"/>
    <property type="match status" value="1"/>
</dbReference>
<dbReference type="PANTHER" id="PTHR43537">
    <property type="entry name" value="TRANSCRIPTIONAL REGULATOR, GNTR FAMILY"/>
    <property type="match status" value="1"/>
</dbReference>
<dbReference type="Gene3D" id="1.20.120.530">
    <property type="entry name" value="GntR ligand-binding domain-like"/>
    <property type="match status" value="1"/>
</dbReference>
<dbReference type="KEGG" id="cdc:CD196_0837"/>
<dbReference type="InterPro" id="IPR036390">
    <property type="entry name" value="WH_DNA-bd_sf"/>
</dbReference>
<dbReference type="SUPFAM" id="SSF48008">
    <property type="entry name" value="GntR ligand-binding domain-like"/>
    <property type="match status" value="1"/>
</dbReference>
<dbReference type="Gene3D" id="1.10.10.10">
    <property type="entry name" value="Winged helix-like DNA-binding domain superfamily/Winged helix DNA-binding domain"/>
    <property type="match status" value="1"/>
</dbReference>
<evidence type="ECO:0000259" key="4">
    <source>
        <dbReference type="PROSITE" id="PS50949"/>
    </source>
</evidence>
<evidence type="ECO:0000256" key="3">
    <source>
        <dbReference type="ARBA" id="ARBA00023163"/>
    </source>
</evidence>
<dbReference type="Pfam" id="PF07729">
    <property type="entry name" value="FCD"/>
    <property type="match status" value="1"/>
</dbReference>
<dbReference type="SMART" id="SM00895">
    <property type="entry name" value="FCD"/>
    <property type="match status" value="1"/>
</dbReference>
<keyword evidence="2" id="KW-0238">DNA-binding</keyword>
<proteinExistence type="predicted"/>
<dbReference type="HOGENOM" id="CLU_017584_5_2_9"/>